<proteinExistence type="inferred from homology"/>
<dbReference type="InterPro" id="IPR013563">
    <property type="entry name" value="Oligopep_ABC_C"/>
</dbReference>
<protein>
    <submittedName>
        <fullName evidence="7">ABC transporter ATP-binding protein</fullName>
    </submittedName>
</protein>
<evidence type="ECO:0000259" key="6">
    <source>
        <dbReference type="PROSITE" id="PS50893"/>
    </source>
</evidence>
<keyword evidence="3" id="KW-0813">Transport</keyword>
<gene>
    <name evidence="7" type="ORF">FMA36_06305</name>
</gene>
<dbReference type="GO" id="GO:0005524">
    <property type="term" value="F:ATP binding"/>
    <property type="evidence" value="ECO:0007669"/>
    <property type="project" value="UniProtKB-KW"/>
</dbReference>
<dbReference type="InterPro" id="IPR050319">
    <property type="entry name" value="ABC_transp_ATP-bind"/>
</dbReference>
<dbReference type="GO" id="GO:0005886">
    <property type="term" value="C:plasma membrane"/>
    <property type="evidence" value="ECO:0007669"/>
    <property type="project" value="UniProtKB-SubCell"/>
</dbReference>
<evidence type="ECO:0000256" key="1">
    <source>
        <dbReference type="ARBA" id="ARBA00004417"/>
    </source>
</evidence>
<dbReference type="Pfam" id="PF00005">
    <property type="entry name" value="ABC_tran"/>
    <property type="match status" value="2"/>
</dbReference>
<evidence type="ECO:0000313" key="8">
    <source>
        <dbReference type="Proteomes" id="UP000464674"/>
    </source>
</evidence>
<dbReference type="InterPro" id="IPR027417">
    <property type="entry name" value="P-loop_NTPase"/>
</dbReference>
<evidence type="ECO:0000256" key="3">
    <source>
        <dbReference type="ARBA" id="ARBA00022448"/>
    </source>
</evidence>
<feature type="domain" description="ABC transporter" evidence="6">
    <location>
        <begin position="343"/>
        <end position="585"/>
    </location>
</feature>
<dbReference type="GO" id="GO:0016887">
    <property type="term" value="F:ATP hydrolysis activity"/>
    <property type="evidence" value="ECO:0007669"/>
    <property type="project" value="InterPro"/>
</dbReference>
<feature type="domain" description="ABC transporter" evidence="6">
    <location>
        <begin position="8"/>
        <end position="251"/>
    </location>
</feature>
<comment type="similarity">
    <text evidence="2">Belongs to the ABC transporter superfamily.</text>
</comment>
<dbReference type="GO" id="GO:0015833">
    <property type="term" value="P:peptide transport"/>
    <property type="evidence" value="ECO:0007669"/>
    <property type="project" value="InterPro"/>
</dbReference>
<dbReference type="GO" id="GO:0055085">
    <property type="term" value="P:transmembrane transport"/>
    <property type="evidence" value="ECO:0007669"/>
    <property type="project" value="UniProtKB-ARBA"/>
</dbReference>
<dbReference type="OrthoDB" id="9802264at2"/>
<keyword evidence="5 7" id="KW-0067">ATP-binding</keyword>
<dbReference type="SMART" id="SM00382">
    <property type="entry name" value="AAA"/>
    <property type="match status" value="2"/>
</dbReference>
<dbReference type="InterPro" id="IPR003439">
    <property type="entry name" value="ABC_transporter-like_ATP-bd"/>
</dbReference>
<dbReference type="Pfam" id="PF08352">
    <property type="entry name" value="oligo_HPY"/>
    <property type="match status" value="2"/>
</dbReference>
<dbReference type="SUPFAM" id="SSF52540">
    <property type="entry name" value="P-loop containing nucleoside triphosphate hydrolases"/>
    <property type="match status" value="2"/>
</dbReference>
<dbReference type="EMBL" id="CP041348">
    <property type="protein sequence ID" value="QHC37068.1"/>
    <property type="molecule type" value="Genomic_DNA"/>
</dbReference>
<accession>A0A857FRR1</accession>
<dbReference type="AlphaFoldDB" id="A0A857FRR1"/>
<sequence length="594" mass="64053">MHVSGPLLDVRGLSISNKNGVLVSDVSFRVNEGERVGIVGESGSGKSLSIRALMGLLPSGMHVRGNATCRTGQLDLNAGWKRARSGFGMIFQDPFTMLNPLMPCRDHILESLPCHHPAQATRAGRQRIVAEKLAEVGIADEAVGARHPFELSGGMRQRVGIAAALAPDPEVLFADEPTTALDPVTQAAIMAQLRQIQAQRRMGIVLVTHDLELAFAFCTRIYVLYAGRVIEEGPPLALRERPLHPYTRSLIDATPPLRVRLETLPTVAGRIPAAARIGNACGFAPRCAQAVAPCFQAVPPRLSPEPDRYSACLLANGVPAAPRMRPADAAHGGNGSDGNDIVLNITGLGKNFGAAPAMRQVLRDVSLTVRRGECVGIIGGSGSGKTTLGRCIIGLEKPDAGSILFEGVDISDYRRLSGSRYRWMRQQAQMAFQDPFSTLTPTMTIGQTLHEILRLDGRVTRQRIDTLLADVGLSPEYAARRPRELSGGERQRVALARALARQPALLVCDEIVSALDVLAQAQILNMLNVIRVRRGISSLFISHDLAVVRQVATRVYVLHHGMIVEEGETGRVLDNPRDTYTRSLIGAVPHGVPA</sequence>
<dbReference type="Gene3D" id="3.40.50.300">
    <property type="entry name" value="P-loop containing nucleotide triphosphate hydrolases"/>
    <property type="match status" value="2"/>
</dbReference>
<evidence type="ECO:0000256" key="5">
    <source>
        <dbReference type="ARBA" id="ARBA00022840"/>
    </source>
</evidence>
<name>A0A857FRR1_KOMXY</name>
<organism evidence="7 8">
    <name type="scientific">Komagataeibacter xylinus</name>
    <name type="common">Gluconacetobacter xylinus</name>
    <dbReference type="NCBI Taxonomy" id="28448"/>
    <lineage>
        <taxon>Bacteria</taxon>
        <taxon>Pseudomonadati</taxon>
        <taxon>Pseudomonadota</taxon>
        <taxon>Alphaproteobacteria</taxon>
        <taxon>Acetobacterales</taxon>
        <taxon>Acetobacteraceae</taxon>
        <taxon>Komagataeibacter</taxon>
    </lineage>
</organism>
<dbReference type="InterPro" id="IPR017871">
    <property type="entry name" value="ABC_transporter-like_CS"/>
</dbReference>
<comment type="subcellular location">
    <subcellularLocation>
        <location evidence="1">Cell inner membrane</location>
        <topology evidence="1">Peripheral membrane protein</topology>
    </subcellularLocation>
</comment>
<dbReference type="NCBIfam" id="TIGR01727">
    <property type="entry name" value="oligo_HPY"/>
    <property type="match status" value="1"/>
</dbReference>
<evidence type="ECO:0000313" key="7">
    <source>
        <dbReference type="EMBL" id="QHC37068.1"/>
    </source>
</evidence>
<evidence type="ECO:0000256" key="4">
    <source>
        <dbReference type="ARBA" id="ARBA00022741"/>
    </source>
</evidence>
<dbReference type="InterPro" id="IPR003593">
    <property type="entry name" value="AAA+_ATPase"/>
</dbReference>
<reference evidence="7 8" key="1">
    <citation type="journal article" date="2020" name="Carbohydr. Polym.">
        <title>Characterization and optimization of production of bacterial cellulose from strain CGMCC 17276 based on whole-genome analysis.</title>
        <authorList>
            <person name="Lu T."/>
            <person name="Gao H."/>
            <person name="Liao B."/>
            <person name="Wu J."/>
            <person name="Zhang W."/>
            <person name="Huang J."/>
            <person name="Liu M."/>
            <person name="Huang J."/>
            <person name="Chang Z."/>
            <person name="Jin M."/>
            <person name="Yi Z."/>
            <person name="Jiang D."/>
        </authorList>
    </citation>
    <scope>NUCLEOTIDE SEQUENCE [LARGE SCALE GENOMIC DNA]</scope>
    <source>
        <strain evidence="7 8">CGMCC 17276</strain>
    </source>
</reference>
<dbReference type="PROSITE" id="PS50893">
    <property type="entry name" value="ABC_TRANSPORTER_2"/>
    <property type="match status" value="2"/>
</dbReference>
<dbReference type="PANTHER" id="PTHR43776">
    <property type="entry name" value="TRANSPORT ATP-BINDING PROTEIN"/>
    <property type="match status" value="1"/>
</dbReference>
<dbReference type="PANTHER" id="PTHR43776:SF7">
    <property type="entry name" value="D,D-DIPEPTIDE TRANSPORT ATP-BINDING PROTEIN DDPF-RELATED"/>
    <property type="match status" value="1"/>
</dbReference>
<dbReference type="PROSITE" id="PS00211">
    <property type="entry name" value="ABC_TRANSPORTER_1"/>
    <property type="match status" value="2"/>
</dbReference>
<dbReference type="Proteomes" id="UP000464674">
    <property type="component" value="Chromosome"/>
</dbReference>
<dbReference type="CDD" id="cd03257">
    <property type="entry name" value="ABC_NikE_OppD_transporters"/>
    <property type="match status" value="2"/>
</dbReference>
<evidence type="ECO:0000256" key="2">
    <source>
        <dbReference type="ARBA" id="ARBA00005417"/>
    </source>
</evidence>
<keyword evidence="4" id="KW-0547">Nucleotide-binding</keyword>